<dbReference type="InterPro" id="IPR001296">
    <property type="entry name" value="Glyco_trans_1"/>
</dbReference>
<dbReference type="PANTHER" id="PTHR46401:SF2">
    <property type="entry name" value="GLYCOSYLTRANSFERASE WBBK-RELATED"/>
    <property type="match status" value="1"/>
</dbReference>
<evidence type="ECO:0000259" key="2">
    <source>
        <dbReference type="Pfam" id="PF00534"/>
    </source>
</evidence>
<dbReference type="EMBL" id="SDHZ01000001">
    <property type="protein sequence ID" value="RXK86811.1"/>
    <property type="molecule type" value="Genomic_DNA"/>
</dbReference>
<dbReference type="SUPFAM" id="SSF53756">
    <property type="entry name" value="UDP-Glycosyltransferase/glycogen phosphorylase"/>
    <property type="match status" value="1"/>
</dbReference>
<dbReference type="Proteomes" id="UP000290545">
    <property type="component" value="Unassembled WGS sequence"/>
</dbReference>
<evidence type="ECO:0000256" key="1">
    <source>
        <dbReference type="ARBA" id="ARBA00022679"/>
    </source>
</evidence>
<proteinExistence type="predicted"/>
<protein>
    <submittedName>
        <fullName evidence="3">Glycosyltransferase</fullName>
    </submittedName>
</protein>
<accession>A0A4Q1DBH9</accession>
<dbReference type="OrthoDB" id="9811239at2"/>
<dbReference type="AlphaFoldDB" id="A0A4Q1DBH9"/>
<dbReference type="GO" id="GO:0016757">
    <property type="term" value="F:glycosyltransferase activity"/>
    <property type="evidence" value="ECO:0007669"/>
    <property type="project" value="InterPro"/>
</dbReference>
<keyword evidence="1 3" id="KW-0808">Transferase</keyword>
<feature type="domain" description="Glycosyl transferase family 1" evidence="2">
    <location>
        <begin position="206"/>
        <end position="315"/>
    </location>
</feature>
<organism evidence="3 4">
    <name type="scientific">Filimonas effusa</name>
    <dbReference type="NCBI Taxonomy" id="2508721"/>
    <lineage>
        <taxon>Bacteria</taxon>
        <taxon>Pseudomonadati</taxon>
        <taxon>Bacteroidota</taxon>
        <taxon>Chitinophagia</taxon>
        <taxon>Chitinophagales</taxon>
        <taxon>Chitinophagaceae</taxon>
        <taxon>Filimonas</taxon>
    </lineage>
</organism>
<evidence type="ECO:0000313" key="3">
    <source>
        <dbReference type="EMBL" id="RXK86811.1"/>
    </source>
</evidence>
<dbReference type="PANTHER" id="PTHR46401">
    <property type="entry name" value="GLYCOSYLTRANSFERASE WBBK-RELATED"/>
    <property type="match status" value="1"/>
</dbReference>
<reference evidence="3 4" key="1">
    <citation type="submission" date="2019-01" db="EMBL/GenBank/DDBJ databases">
        <title>Filimonas sp. strain TTM-71.</title>
        <authorList>
            <person name="Chen W.-M."/>
        </authorList>
    </citation>
    <scope>NUCLEOTIDE SEQUENCE [LARGE SCALE GENOMIC DNA]</scope>
    <source>
        <strain evidence="3 4">TTM-71</strain>
    </source>
</reference>
<sequence length="381" mass="42523">MKVAFCIRQDYDTMIGGDSIQLLKTREHLEKSFPVTIDIVTRPEDLHTGYDLVHIFNLATRDTTLAFLNKANALQLKIALSTIFWNYTYQAGKDVAAAAGYNIPVSPWQATLINGFSKLSAAISGKPRMLAAPFRRLCRESIGSANILLPNSIEELGELARFTGLPFTELEKKTQVVVNAASFSANNEAAADGGVAADDLNSYNLPEKFLLQIGRIEYVKNQLNLVRALYRDTDIAIVFIGKVNDEKYYRKLKQLSEARGNVFFIDHVPHDRVNAFYKRALLHVLPSFRESPGLVSLEALANECKVVVSQDGFAPVRTYFFDKYATVIHPASLPSIRAGVLAEIRQQRDMAAISADIRAHFNWEKAAEQTFSAYRKICPGK</sequence>
<dbReference type="RefSeq" id="WP_129002560.1">
    <property type="nucleotide sequence ID" value="NZ_SDHZ01000001.1"/>
</dbReference>
<dbReference type="GO" id="GO:0009103">
    <property type="term" value="P:lipopolysaccharide biosynthetic process"/>
    <property type="evidence" value="ECO:0007669"/>
    <property type="project" value="TreeGrafter"/>
</dbReference>
<dbReference type="Pfam" id="PF00534">
    <property type="entry name" value="Glycos_transf_1"/>
    <property type="match status" value="1"/>
</dbReference>
<evidence type="ECO:0000313" key="4">
    <source>
        <dbReference type="Proteomes" id="UP000290545"/>
    </source>
</evidence>
<name>A0A4Q1DBH9_9BACT</name>
<dbReference type="Gene3D" id="3.40.50.2000">
    <property type="entry name" value="Glycogen Phosphorylase B"/>
    <property type="match status" value="1"/>
</dbReference>
<keyword evidence="4" id="KW-1185">Reference proteome</keyword>
<gene>
    <name evidence="3" type="ORF">ESB13_08440</name>
</gene>
<comment type="caution">
    <text evidence="3">The sequence shown here is derived from an EMBL/GenBank/DDBJ whole genome shotgun (WGS) entry which is preliminary data.</text>
</comment>